<evidence type="ECO:0000313" key="1">
    <source>
        <dbReference type="EMBL" id="QKV52379.1"/>
    </source>
</evidence>
<evidence type="ECO:0000313" key="2">
    <source>
        <dbReference type="Proteomes" id="UP000509579"/>
    </source>
</evidence>
<dbReference type="AlphaFoldDB" id="A0A6N1WYV2"/>
<dbReference type="EMBL" id="CP054840">
    <property type="protein sequence ID" value="QKV52379.1"/>
    <property type="molecule type" value="Genomic_DNA"/>
</dbReference>
<accession>A0A6N1WYV2</accession>
<keyword evidence="2" id="KW-1185">Reference proteome</keyword>
<reference evidence="1 2" key="1">
    <citation type="submission" date="2020-06" db="EMBL/GenBank/DDBJ databases">
        <title>Acidovorax antarctica sp. nov., isolated from Corinth ice sheet soil, Antarctic Fields Peninsula.</title>
        <authorList>
            <person name="Xu Q."/>
            <person name="Peng F."/>
        </authorList>
    </citation>
    <scope>NUCLEOTIDE SEQUENCE [LARGE SCALE GENOMIC DNA]</scope>
    <source>
        <strain evidence="1 2">16-35-5</strain>
    </source>
</reference>
<dbReference type="RefSeq" id="WP_175503260.1">
    <property type="nucleotide sequence ID" value="NZ_CP054840.1"/>
</dbReference>
<organism evidence="1 2">
    <name type="scientific">Comamonas antarctica</name>
    <dbReference type="NCBI Taxonomy" id="2743470"/>
    <lineage>
        <taxon>Bacteria</taxon>
        <taxon>Pseudomonadati</taxon>
        <taxon>Pseudomonadota</taxon>
        <taxon>Betaproteobacteria</taxon>
        <taxon>Burkholderiales</taxon>
        <taxon>Comamonadaceae</taxon>
        <taxon>Comamonas</taxon>
    </lineage>
</organism>
<sequence length="55" mass="5798">MTFLIVVLAVLAAIALLGFALAPLMAASGWWASTSAKDNAARADEIQRLLDAPDR</sequence>
<dbReference type="KEGG" id="aant:HUK68_05350"/>
<protein>
    <submittedName>
        <fullName evidence="1">Uncharacterized protein</fullName>
    </submittedName>
</protein>
<dbReference type="Proteomes" id="UP000509579">
    <property type="component" value="Chromosome"/>
</dbReference>
<gene>
    <name evidence="1" type="ORF">HUK68_05350</name>
</gene>
<name>A0A6N1WYV2_9BURK</name>
<proteinExistence type="predicted"/>